<organism evidence="1 2">
    <name type="scientific">Didymodactylos carnosus</name>
    <dbReference type="NCBI Taxonomy" id="1234261"/>
    <lineage>
        <taxon>Eukaryota</taxon>
        <taxon>Metazoa</taxon>
        <taxon>Spiralia</taxon>
        <taxon>Gnathifera</taxon>
        <taxon>Rotifera</taxon>
        <taxon>Eurotatoria</taxon>
        <taxon>Bdelloidea</taxon>
        <taxon>Philodinida</taxon>
        <taxon>Philodinidae</taxon>
        <taxon>Didymodactylos</taxon>
    </lineage>
</organism>
<dbReference type="Proteomes" id="UP000682733">
    <property type="component" value="Unassembled WGS sequence"/>
</dbReference>
<proteinExistence type="predicted"/>
<sequence length="137" mass="15600">MPILFCQIVIRSLILEPLDEFFPEKSSKVKIWTLCKDQMRLHLEELGYVLGIQEWIKSFNNDNDATIEEIKKQEMSTYENIAINEYDQNMTYTVYHCILGISGDTLTPVPDPDPGGVGSGPGLKKKNFLGLNRGWGF</sequence>
<protein>
    <submittedName>
        <fullName evidence="1">Uncharacterized protein</fullName>
    </submittedName>
</protein>
<dbReference type="EMBL" id="CAJOBA010059936">
    <property type="protein sequence ID" value="CAF4319651.1"/>
    <property type="molecule type" value="Genomic_DNA"/>
</dbReference>
<evidence type="ECO:0000313" key="2">
    <source>
        <dbReference type="Proteomes" id="UP000682733"/>
    </source>
</evidence>
<name>A0A8S2U423_9BILA</name>
<dbReference type="AlphaFoldDB" id="A0A8S2U423"/>
<feature type="non-terminal residue" evidence="1">
    <location>
        <position position="1"/>
    </location>
</feature>
<evidence type="ECO:0000313" key="1">
    <source>
        <dbReference type="EMBL" id="CAF4319651.1"/>
    </source>
</evidence>
<accession>A0A8S2U423</accession>
<comment type="caution">
    <text evidence="1">The sequence shown here is derived from an EMBL/GenBank/DDBJ whole genome shotgun (WGS) entry which is preliminary data.</text>
</comment>
<gene>
    <name evidence="1" type="ORF">TMI583_LOCUS39502</name>
</gene>
<reference evidence="1" key="1">
    <citation type="submission" date="2021-02" db="EMBL/GenBank/DDBJ databases">
        <authorList>
            <person name="Nowell W R."/>
        </authorList>
    </citation>
    <scope>NUCLEOTIDE SEQUENCE</scope>
</reference>
<feature type="non-terminal residue" evidence="1">
    <location>
        <position position="137"/>
    </location>
</feature>